<feature type="region of interest" description="Disordered" evidence="1">
    <location>
        <begin position="282"/>
        <end position="341"/>
    </location>
</feature>
<gene>
    <name evidence="2" type="ORF">H4R34_000183</name>
</gene>
<dbReference type="AlphaFoldDB" id="A0A9W8B789"/>
<feature type="region of interest" description="Disordered" evidence="1">
    <location>
        <begin position="25"/>
        <end position="105"/>
    </location>
</feature>
<sequence length="633" mass="70390">MPQLSDTPQSTYGCPFLPKLKPCPLTPDFRSHARRSAFSSSRSRAPSYSTPPRAETKLPRPSLSPRLSLPFAPIKAPAGQEMAVSSADLPSPTMPKPDRSDPSLFDPPTFNDASDMSHVRLSILVEKLCYTGHRVINYDRTKGCVFTRDDFRQCEKAGEKYIDNGSSNKPAYAGPLDFSPELYLLMKCRIFEFFNKKDWISLERARVRFTEKQESELVDEYDKAVAEKEAKGNGTIKTPHEFIDAFYHQYGVHRSKTDKWFNNAKGRNLTERCRKRVNRYRERMQLEPGRLASQANAAGDAGRLPRHDKPSNTSASTSHQASSCIRAAPNPSPTPSAILPVPLPNVRASAAVVESLPRHNNSRGQKRPATEQLTRLSSPRTSRRRAYSVSYIHPGVGPPSHAPYQSARHPVQAPDLSSHNQPQPSPTTQEGVDALLSFTQLGSSNSAPSVPTQPEASPLQAPRVSVRASPSTHTNVYFSPSPSPSPSYSRRLMHRASSVEPRHYRGPRSAQCDSTVGTMPVVSSTSQTANTSPRIRVTSLSPSQHSYTYPCPSPRPLPRSELVLPPISTERMSLPSLRRTFRSDTPPAVRIEPREPILVEHANPVDGDEGWFNGVERRRRLDRANYKRCPNSH</sequence>
<dbReference type="OrthoDB" id="10464381at2759"/>
<evidence type="ECO:0000256" key="1">
    <source>
        <dbReference type="SAM" id="MobiDB-lite"/>
    </source>
</evidence>
<comment type="caution">
    <text evidence="2">The sequence shown here is derived from an EMBL/GenBank/DDBJ whole genome shotgun (WGS) entry which is preliminary data.</text>
</comment>
<evidence type="ECO:0000313" key="2">
    <source>
        <dbReference type="EMBL" id="KAJ1985224.1"/>
    </source>
</evidence>
<feature type="region of interest" description="Disordered" evidence="1">
    <location>
        <begin position="354"/>
        <end position="490"/>
    </location>
</feature>
<feature type="compositionally biased region" description="Polar residues" evidence="1">
    <location>
        <begin position="415"/>
        <end position="430"/>
    </location>
</feature>
<dbReference type="Proteomes" id="UP001151582">
    <property type="component" value="Unassembled WGS sequence"/>
</dbReference>
<name>A0A9W8B789_9FUNG</name>
<reference evidence="2" key="1">
    <citation type="submission" date="2022-07" db="EMBL/GenBank/DDBJ databases">
        <title>Phylogenomic reconstructions and comparative analyses of Kickxellomycotina fungi.</title>
        <authorList>
            <person name="Reynolds N.K."/>
            <person name="Stajich J.E."/>
            <person name="Barry K."/>
            <person name="Grigoriev I.V."/>
            <person name="Crous P."/>
            <person name="Smith M.E."/>
        </authorList>
    </citation>
    <scope>NUCLEOTIDE SEQUENCE</scope>
    <source>
        <strain evidence="2">RSA 567</strain>
    </source>
</reference>
<proteinExistence type="predicted"/>
<accession>A0A9W8B789</accession>
<dbReference type="EMBL" id="JANBQB010000003">
    <property type="protein sequence ID" value="KAJ1985224.1"/>
    <property type="molecule type" value="Genomic_DNA"/>
</dbReference>
<feature type="compositionally biased region" description="Polar residues" evidence="1">
    <location>
        <begin position="468"/>
        <end position="478"/>
    </location>
</feature>
<protein>
    <submittedName>
        <fullName evidence="2">Uncharacterized protein</fullName>
    </submittedName>
</protein>
<feature type="compositionally biased region" description="Low complexity" evidence="1">
    <location>
        <begin position="36"/>
        <end position="70"/>
    </location>
</feature>
<organism evidence="2 3">
    <name type="scientific">Dimargaris verticillata</name>
    <dbReference type="NCBI Taxonomy" id="2761393"/>
    <lineage>
        <taxon>Eukaryota</taxon>
        <taxon>Fungi</taxon>
        <taxon>Fungi incertae sedis</taxon>
        <taxon>Zoopagomycota</taxon>
        <taxon>Kickxellomycotina</taxon>
        <taxon>Dimargaritomycetes</taxon>
        <taxon>Dimargaritales</taxon>
        <taxon>Dimargaritaceae</taxon>
        <taxon>Dimargaris</taxon>
    </lineage>
</organism>
<evidence type="ECO:0000313" key="3">
    <source>
        <dbReference type="Proteomes" id="UP001151582"/>
    </source>
</evidence>
<feature type="compositionally biased region" description="Polar residues" evidence="1">
    <location>
        <begin position="437"/>
        <end position="455"/>
    </location>
</feature>
<feature type="compositionally biased region" description="Polar residues" evidence="1">
    <location>
        <begin position="311"/>
        <end position="323"/>
    </location>
</feature>
<keyword evidence="3" id="KW-1185">Reference proteome</keyword>